<feature type="signal peptide" evidence="1">
    <location>
        <begin position="1"/>
        <end position="26"/>
    </location>
</feature>
<evidence type="ECO:0000256" key="1">
    <source>
        <dbReference type="SAM" id="SignalP"/>
    </source>
</evidence>
<gene>
    <name evidence="2" type="ORF">FKR81_24330</name>
</gene>
<dbReference type="Proteomes" id="UP000316639">
    <property type="component" value="Unassembled WGS sequence"/>
</dbReference>
<dbReference type="EMBL" id="VOBR01000016">
    <property type="protein sequence ID" value="TWP49248.1"/>
    <property type="molecule type" value="Genomic_DNA"/>
</dbReference>
<dbReference type="RefSeq" id="WP_146354732.1">
    <property type="nucleotide sequence ID" value="NZ_VOBR01000016.1"/>
</dbReference>
<keyword evidence="3" id="KW-1185">Reference proteome</keyword>
<feature type="chain" id="PRO_5021985919" evidence="1">
    <location>
        <begin position="27"/>
        <end position="173"/>
    </location>
</feature>
<evidence type="ECO:0000313" key="3">
    <source>
        <dbReference type="Proteomes" id="UP000316639"/>
    </source>
</evidence>
<sequence>MRKLTLALMATAVAGLVATTAPIASADEPSTGAPQLLHSFGYKNLLLGMSGEQAVATGLLNQPSASDDECAVYTLKQSEGARDPMTVVFVSKENGVEKINGTYPMKTTRGIGKGSTFDELLTAYPNATQNPQHSWKQDAPAPLNPRAHYEFDASKQHGVWQIHLSLNETVCAF</sequence>
<comment type="caution">
    <text evidence="2">The sequence shown here is derived from an EMBL/GenBank/DDBJ whole genome shotgun (WGS) entry which is preliminary data.</text>
</comment>
<dbReference type="OrthoDB" id="3695075at2"/>
<name>A0A563EPX5_9PSEU</name>
<evidence type="ECO:0000313" key="2">
    <source>
        <dbReference type="EMBL" id="TWP49248.1"/>
    </source>
</evidence>
<dbReference type="AlphaFoldDB" id="A0A563EPX5"/>
<proteinExistence type="predicted"/>
<accession>A0A563EPX5</accession>
<protein>
    <submittedName>
        <fullName evidence="2">Uncharacterized protein</fullName>
    </submittedName>
</protein>
<keyword evidence="1" id="KW-0732">Signal</keyword>
<organism evidence="2 3">
    <name type="scientific">Lentzea tibetensis</name>
    <dbReference type="NCBI Taxonomy" id="2591470"/>
    <lineage>
        <taxon>Bacteria</taxon>
        <taxon>Bacillati</taxon>
        <taxon>Actinomycetota</taxon>
        <taxon>Actinomycetes</taxon>
        <taxon>Pseudonocardiales</taxon>
        <taxon>Pseudonocardiaceae</taxon>
        <taxon>Lentzea</taxon>
    </lineage>
</organism>
<reference evidence="2 3" key="1">
    <citation type="submission" date="2019-07" db="EMBL/GenBank/DDBJ databases">
        <title>Lentzea xizangensis sp. nov., isolated from Qinghai-Tibetan Plateau Soils.</title>
        <authorList>
            <person name="Huang J."/>
        </authorList>
    </citation>
    <scope>NUCLEOTIDE SEQUENCE [LARGE SCALE GENOMIC DNA]</scope>
    <source>
        <strain evidence="2 3">FXJ1.1311</strain>
    </source>
</reference>